<evidence type="ECO:0000313" key="2">
    <source>
        <dbReference type="Proteomes" id="UP000236449"/>
    </source>
</evidence>
<protein>
    <recommendedName>
        <fullName evidence="3">ParA family protein</fullName>
    </recommendedName>
</protein>
<gene>
    <name evidence="1" type="ORF">C1N32_20720</name>
</gene>
<name>A0A2J8HSF0_VIBDI</name>
<dbReference type="OrthoDB" id="6504813at2"/>
<dbReference type="Proteomes" id="UP000236449">
    <property type="component" value="Unassembled WGS sequence"/>
</dbReference>
<accession>A0A2J8HSF0</accession>
<evidence type="ECO:0000313" key="1">
    <source>
        <dbReference type="EMBL" id="PNI01189.1"/>
    </source>
</evidence>
<reference evidence="1 2" key="1">
    <citation type="submission" date="2018-01" db="EMBL/GenBank/DDBJ databases">
        <title>Draft genome sequences of six Vibrio diazotrophicus strains isolated from deep-sea sediments of the Baltic Sea.</title>
        <authorList>
            <person name="Castillo D."/>
            <person name="Vandieken V."/>
            <person name="Chiang O."/>
            <person name="Middelboe M."/>
        </authorList>
    </citation>
    <scope>NUCLEOTIDE SEQUENCE [LARGE SCALE GENOMIC DNA]</scope>
    <source>
        <strain evidence="1 2">60.27F</strain>
    </source>
</reference>
<dbReference type="CDD" id="cd02042">
    <property type="entry name" value="ParAB_family"/>
    <property type="match status" value="1"/>
</dbReference>
<proteinExistence type="predicted"/>
<dbReference type="AlphaFoldDB" id="A0A2J8HSF0"/>
<dbReference type="InterPro" id="IPR027417">
    <property type="entry name" value="P-loop_NTPase"/>
</dbReference>
<dbReference type="EMBL" id="POSK01000023">
    <property type="protein sequence ID" value="PNI01189.1"/>
    <property type="molecule type" value="Genomic_DNA"/>
</dbReference>
<dbReference type="Gene3D" id="3.40.50.300">
    <property type="entry name" value="P-loop containing nucleotide triphosphate hydrolases"/>
    <property type="match status" value="1"/>
</dbReference>
<sequence length="197" mass="21556">MAVYTVANVKGGSKKTATAINLIPHLNLDYVVDLDKYQALKSLLDLAGSPIEVRIPKTTQDIINWTDEGKNILIDCGGFDSDFTRVAISQSDVVITPSNDDPTEQFGLRHFNMTMAEVSKMVNEKLVAKVVISGVHHARSDFSTMHDFVDTLDHLELAPVIIPHSTKIPTAQYKGAAVMSGSIAAKFRALAKYIKID</sequence>
<evidence type="ECO:0008006" key="3">
    <source>
        <dbReference type="Google" id="ProtNLM"/>
    </source>
</evidence>
<organism evidence="1 2">
    <name type="scientific">Vibrio diazotrophicus</name>
    <dbReference type="NCBI Taxonomy" id="685"/>
    <lineage>
        <taxon>Bacteria</taxon>
        <taxon>Pseudomonadati</taxon>
        <taxon>Pseudomonadota</taxon>
        <taxon>Gammaproteobacteria</taxon>
        <taxon>Vibrionales</taxon>
        <taxon>Vibrionaceae</taxon>
        <taxon>Vibrio</taxon>
    </lineage>
</organism>
<dbReference type="SUPFAM" id="SSF52540">
    <property type="entry name" value="P-loop containing nucleoside triphosphate hydrolases"/>
    <property type="match status" value="1"/>
</dbReference>
<dbReference type="RefSeq" id="WP_102967295.1">
    <property type="nucleotide sequence ID" value="NZ_POSK01000023.1"/>
</dbReference>
<comment type="caution">
    <text evidence="1">The sequence shown here is derived from an EMBL/GenBank/DDBJ whole genome shotgun (WGS) entry which is preliminary data.</text>
</comment>